<protein>
    <recommendedName>
        <fullName evidence="7">Histone chaperone domain-containing protein</fullName>
    </recommendedName>
</protein>
<dbReference type="InterPro" id="IPR019098">
    <property type="entry name" value="Histone_chaperone_domain_CHZ"/>
</dbReference>
<evidence type="ECO:0000256" key="2">
    <source>
        <dbReference type="ARBA" id="ARBA00004123"/>
    </source>
</evidence>
<organism evidence="8 9">
    <name type="scientific">Coprinopsis marcescibilis</name>
    <name type="common">Agaric fungus</name>
    <name type="synonym">Psathyrella marcescibilis</name>
    <dbReference type="NCBI Taxonomy" id="230819"/>
    <lineage>
        <taxon>Eukaryota</taxon>
        <taxon>Fungi</taxon>
        <taxon>Dikarya</taxon>
        <taxon>Basidiomycota</taxon>
        <taxon>Agaricomycotina</taxon>
        <taxon>Agaricomycetes</taxon>
        <taxon>Agaricomycetidae</taxon>
        <taxon>Agaricales</taxon>
        <taxon>Agaricineae</taxon>
        <taxon>Psathyrellaceae</taxon>
        <taxon>Coprinopsis</taxon>
    </lineage>
</organism>
<comment type="function">
    <text evidence="1">Forms a chaperone-bound H2A.Z-H2B complex that acts as a source for SWR1 complex-dependent H2A to H2A.Z histone replacement in chromatin.</text>
</comment>
<dbReference type="EMBL" id="ML210376">
    <property type="protein sequence ID" value="TFK18821.1"/>
    <property type="molecule type" value="Genomic_DNA"/>
</dbReference>
<accession>A0A5C3KFJ0</accession>
<keyword evidence="5" id="KW-0539">Nucleus</keyword>
<proteinExistence type="inferred from homology"/>
<evidence type="ECO:0000313" key="9">
    <source>
        <dbReference type="Proteomes" id="UP000307440"/>
    </source>
</evidence>
<dbReference type="GO" id="GO:0005634">
    <property type="term" value="C:nucleus"/>
    <property type="evidence" value="ECO:0007669"/>
    <property type="project" value="UniProtKB-SubCell"/>
</dbReference>
<evidence type="ECO:0000313" key="8">
    <source>
        <dbReference type="EMBL" id="TFK18821.1"/>
    </source>
</evidence>
<feature type="compositionally biased region" description="Acidic residues" evidence="6">
    <location>
        <begin position="37"/>
        <end position="71"/>
    </location>
</feature>
<keyword evidence="4" id="KW-0143">Chaperone</keyword>
<evidence type="ECO:0000256" key="5">
    <source>
        <dbReference type="ARBA" id="ARBA00023242"/>
    </source>
</evidence>
<evidence type="ECO:0000256" key="3">
    <source>
        <dbReference type="ARBA" id="ARBA00008057"/>
    </source>
</evidence>
<sequence length="115" mass="12638">MSSSATDQAQAENAAVDAVASPANKGKGKATETADVSMEEEEGEDEEEEEDDEDAEEEEEEDEEDQFEEIDPSAILPPGRRTRGVRVDYTSKEALARAGFTGNEMDEDDEEDMKE</sequence>
<feature type="domain" description="Histone chaperone" evidence="7">
    <location>
        <begin position="61"/>
        <end position="98"/>
    </location>
</feature>
<feature type="compositionally biased region" description="Acidic residues" evidence="6">
    <location>
        <begin position="104"/>
        <end position="115"/>
    </location>
</feature>
<name>A0A5C3KFJ0_COPMA</name>
<comment type="subcellular location">
    <subcellularLocation>
        <location evidence="2">Nucleus</location>
    </subcellularLocation>
</comment>
<feature type="region of interest" description="Disordered" evidence="6">
    <location>
        <begin position="1"/>
        <end position="115"/>
    </location>
</feature>
<comment type="similarity">
    <text evidence="3">Belongs to the CHZ1 family.</text>
</comment>
<feature type="compositionally biased region" description="Basic and acidic residues" evidence="6">
    <location>
        <begin position="85"/>
        <end position="95"/>
    </location>
</feature>
<evidence type="ECO:0000259" key="7">
    <source>
        <dbReference type="SMART" id="SM01082"/>
    </source>
</evidence>
<dbReference type="OrthoDB" id="3364766at2759"/>
<evidence type="ECO:0000256" key="6">
    <source>
        <dbReference type="SAM" id="MobiDB-lite"/>
    </source>
</evidence>
<reference evidence="8 9" key="1">
    <citation type="journal article" date="2019" name="Nat. Ecol. Evol.">
        <title>Megaphylogeny resolves global patterns of mushroom evolution.</title>
        <authorList>
            <person name="Varga T."/>
            <person name="Krizsan K."/>
            <person name="Foldi C."/>
            <person name="Dima B."/>
            <person name="Sanchez-Garcia M."/>
            <person name="Sanchez-Ramirez S."/>
            <person name="Szollosi G.J."/>
            <person name="Szarkandi J.G."/>
            <person name="Papp V."/>
            <person name="Albert L."/>
            <person name="Andreopoulos W."/>
            <person name="Angelini C."/>
            <person name="Antonin V."/>
            <person name="Barry K.W."/>
            <person name="Bougher N.L."/>
            <person name="Buchanan P."/>
            <person name="Buyck B."/>
            <person name="Bense V."/>
            <person name="Catcheside P."/>
            <person name="Chovatia M."/>
            <person name="Cooper J."/>
            <person name="Damon W."/>
            <person name="Desjardin D."/>
            <person name="Finy P."/>
            <person name="Geml J."/>
            <person name="Haridas S."/>
            <person name="Hughes K."/>
            <person name="Justo A."/>
            <person name="Karasinski D."/>
            <person name="Kautmanova I."/>
            <person name="Kiss B."/>
            <person name="Kocsube S."/>
            <person name="Kotiranta H."/>
            <person name="LaButti K.M."/>
            <person name="Lechner B.E."/>
            <person name="Liimatainen K."/>
            <person name="Lipzen A."/>
            <person name="Lukacs Z."/>
            <person name="Mihaltcheva S."/>
            <person name="Morgado L.N."/>
            <person name="Niskanen T."/>
            <person name="Noordeloos M.E."/>
            <person name="Ohm R.A."/>
            <person name="Ortiz-Santana B."/>
            <person name="Ovrebo C."/>
            <person name="Racz N."/>
            <person name="Riley R."/>
            <person name="Savchenko A."/>
            <person name="Shiryaev A."/>
            <person name="Soop K."/>
            <person name="Spirin V."/>
            <person name="Szebenyi C."/>
            <person name="Tomsovsky M."/>
            <person name="Tulloss R.E."/>
            <person name="Uehling J."/>
            <person name="Grigoriev I.V."/>
            <person name="Vagvolgyi C."/>
            <person name="Papp T."/>
            <person name="Martin F.M."/>
            <person name="Miettinen O."/>
            <person name="Hibbett D.S."/>
            <person name="Nagy L.G."/>
        </authorList>
    </citation>
    <scope>NUCLEOTIDE SEQUENCE [LARGE SCALE GENOMIC DNA]</scope>
    <source>
        <strain evidence="8 9">CBS 121175</strain>
    </source>
</reference>
<dbReference type="STRING" id="230819.A0A5C3KFJ0"/>
<keyword evidence="9" id="KW-1185">Reference proteome</keyword>
<feature type="compositionally biased region" description="Low complexity" evidence="6">
    <location>
        <begin position="7"/>
        <end position="24"/>
    </location>
</feature>
<dbReference type="Proteomes" id="UP000307440">
    <property type="component" value="Unassembled WGS sequence"/>
</dbReference>
<evidence type="ECO:0000256" key="1">
    <source>
        <dbReference type="ARBA" id="ARBA00002212"/>
    </source>
</evidence>
<dbReference type="AlphaFoldDB" id="A0A5C3KFJ0"/>
<dbReference type="SMART" id="SM01082">
    <property type="entry name" value="CHZ"/>
    <property type="match status" value="1"/>
</dbReference>
<dbReference type="Pfam" id="PF09649">
    <property type="entry name" value="CHZ"/>
    <property type="match status" value="1"/>
</dbReference>
<gene>
    <name evidence="8" type="ORF">FA15DRAFT_675007</name>
</gene>
<evidence type="ECO:0000256" key="4">
    <source>
        <dbReference type="ARBA" id="ARBA00023186"/>
    </source>
</evidence>